<dbReference type="EMBL" id="JBIGIB010000003">
    <property type="protein sequence ID" value="MFG6467443.1"/>
    <property type="molecule type" value="Genomic_DNA"/>
</dbReference>
<feature type="region of interest" description="Disordered" evidence="1">
    <location>
        <begin position="64"/>
        <end position="105"/>
    </location>
</feature>
<evidence type="ECO:0000313" key="3">
    <source>
        <dbReference type="Proteomes" id="UP001606303"/>
    </source>
</evidence>
<evidence type="ECO:0000256" key="1">
    <source>
        <dbReference type="SAM" id="MobiDB-lite"/>
    </source>
</evidence>
<sequence length="311" mass="34169">MRARLTPLLTPLRLPKLPRLAWAALAGSALVHGWLVWPGLPRTHPTQPSRAVSVAVLAPPQLPQQPVALPEPAEPLAPQATPGRSPRDSSRPPQPAVEAPTAALPTPLLRLAGPAAWQYRLRQGGQDGEAVLDWRPEADGRYTLRLTRRVGERTLPAWESLGRTGSTGLAPERFALQRGGQDRQAINFDTDERRVSFSASPAHLDLPEGTQDRLSWWLQLAALVQAAPAPGGRWRVWVAGLRGELREWVFETVDAAPDDAGTLHVRRVPLGERDPGVELWLDPARGYWPVRLRQGDPETRGYEIVLNAVNS</sequence>
<gene>
    <name evidence="2" type="ORF">ACG01O_12540</name>
</gene>
<name>A0ABW7GZN5_9BURK</name>
<organism evidence="2 3">
    <name type="scientific">Pelomonas baiyunensis</name>
    <dbReference type="NCBI Taxonomy" id="3299026"/>
    <lineage>
        <taxon>Bacteria</taxon>
        <taxon>Pseudomonadati</taxon>
        <taxon>Pseudomonadota</taxon>
        <taxon>Betaproteobacteria</taxon>
        <taxon>Burkholderiales</taxon>
        <taxon>Sphaerotilaceae</taxon>
        <taxon>Roseateles</taxon>
    </lineage>
</organism>
<comment type="caution">
    <text evidence="2">The sequence shown here is derived from an EMBL/GenBank/DDBJ whole genome shotgun (WGS) entry which is preliminary data.</text>
</comment>
<feature type="compositionally biased region" description="Low complexity" evidence="1">
    <location>
        <begin position="96"/>
        <end position="105"/>
    </location>
</feature>
<protein>
    <recommendedName>
        <fullName evidence="4">DUF3108 domain-containing protein</fullName>
    </recommendedName>
</protein>
<reference evidence="2 3" key="1">
    <citation type="submission" date="2024-08" db="EMBL/GenBank/DDBJ databases">
        <authorList>
            <person name="Lu H."/>
        </authorList>
    </citation>
    <scope>NUCLEOTIDE SEQUENCE [LARGE SCALE GENOMIC DNA]</scope>
    <source>
        <strain evidence="2 3">BYS87W</strain>
    </source>
</reference>
<dbReference type="Proteomes" id="UP001606303">
    <property type="component" value="Unassembled WGS sequence"/>
</dbReference>
<evidence type="ECO:0008006" key="4">
    <source>
        <dbReference type="Google" id="ProtNLM"/>
    </source>
</evidence>
<dbReference type="RefSeq" id="WP_394385024.1">
    <property type="nucleotide sequence ID" value="NZ_JBIGIB010000003.1"/>
</dbReference>
<proteinExistence type="predicted"/>
<evidence type="ECO:0000313" key="2">
    <source>
        <dbReference type="EMBL" id="MFG6467443.1"/>
    </source>
</evidence>
<accession>A0ABW7GZN5</accession>
<feature type="compositionally biased region" description="Low complexity" evidence="1">
    <location>
        <begin position="64"/>
        <end position="84"/>
    </location>
</feature>
<keyword evidence="3" id="KW-1185">Reference proteome</keyword>